<feature type="compositionally biased region" description="Basic and acidic residues" evidence="1">
    <location>
        <begin position="41"/>
        <end position="88"/>
    </location>
</feature>
<gene>
    <name evidence="2" type="ORF">Q5P01_026292</name>
</gene>
<accession>A0AA88J297</accession>
<sequence length="88" mass="10153">MDMIGSSLLLFFSRAPANHPPHVWVKRGEAGITFVLTPPQTEREAGREKQTCRQNEQKEEDRESEKEAETVREKSERETEDIFDHVGV</sequence>
<name>A0AA88J297_CHASR</name>
<evidence type="ECO:0000313" key="2">
    <source>
        <dbReference type="EMBL" id="KAK2815825.1"/>
    </source>
</evidence>
<protein>
    <submittedName>
        <fullName evidence="2">Uncharacterized protein</fullName>
    </submittedName>
</protein>
<dbReference type="AlphaFoldDB" id="A0AA88J297"/>
<comment type="caution">
    <text evidence="2">The sequence shown here is derived from an EMBL/GenBank/DDBJ whole genome shotgun (WGS) entry which is preliminary data.</text>
</comment>
<organism evidence="2 3">
    <name type="scientific">Channa striata</name>
    <name type="common">Snakehead murrel</name>
    <name type="synonym">Ophicephalus striatus</name>
    <dbReference type="NCBI Taxonomy" id="64152"/>
    <lineage>
        <taxon>Eukaryota</taxon>
        <taxon>Metazoa</taxon>
        <taxon>Chordata</taxon>
        <taxon>Craniata</taxon>
        <taxon>Vertebrata</taxon>
        <taxon>Euteleostomi</taxon>
        <taxon>Actinopterygii</taxon>
        <taxon>Neopterygii</taxon>
        <taxon>Teleostei</taxon>
        <taxon>Neoteleostei</taxon>
        <taxon>Acanthomorphata</taxon>
        <taxon>Anabantaria</taxon>
        <taxon>Anabantiformes</taxon>
        <taxon>Channoidei</taxon>
        <taxon>Channidae</taxon>
        <taxon>Channa</taxon>
    </lineage>
</organism>
<evidence type="ECO:0000256" key="1">
    <source>
        <dbReference type="SAM" id="MobiDB-lite"/>
    </source>
</evidence>
<proteinExistence type="predicted"/>
<keyword evidence="3" id="KW-1185">Reference proteome</keyword>
<evidence type="ECO:0000313" key="3">
    <source>
        <dbReference type="Proteomes" id="UP001187415"/>
    </source>
</evidence>
<dbReference type="EMBL" id="JAUPFM010000022">
    <property type="protein sequence ID" value="KAK2815825.1"/>
    <property type="molecule type" value="Genomic_DNA"/>
</dbReference>
<reference evidence="2" key="1">
    <citation type="submission" date="2023-07" db="EMBL/GenBank/DDBJ databases">
        <title>Chromosome-level Genome Assembly of Striped Snakehead (Channa striata).</title>
        <authorList>
            <person name="Liu H."/>
        </authorList>
    </citation>
    <scope>NUCLEOTIDE SEQUENCE</scope>
    <source>
        <strain evidence="2">Gz</strain>
        <tissue evidence="2">Muscle</tissue>
    </source>
</reference>
<dbReference type="Proteomes" id="UP001187415">
    <property type="component" value="Unassembled WGS sequence"/>
</dbReference>
<feature type="region of interest" description="Disordered" evidence="1">
    <location>
        <begin position="38"/>
        <end position="88"/>
    </location>
</feature>